<feature type="compositionally biased region" description="Basic and acidic residues" evidence="1">
    <location>
        <begin position="19"/>
        <end position="34"/>
    </location>
</feature>
<dbReference type="PANTHER" id="PTHR37162">
    <property type="entry name" value="HAT FAMILY DIMERISATION DOMAINCONTAINING PROTEIN-RELATED"/>
    <property type="match status" value="1"/>
</dbReference>
<dbReference type="PANTHER" id="PTHR37162:SF1">
    <property type="entry name" value="BED-TYPE DOMAIN-CONTAINING PROTEIN"/>
    <property type="match status" value="1"/>
</dbReference>
<gene>
    <name evidence="2" type="ORF">QYM36_003526</name>
</gene>
<comment type="caution">
    <text evidence="2">The sequence shown here is derived from an EMBL/GenBank/DDBJ whole genome shotgun (WGS) entry which is preliminary data.</text>
</comment>
<organism evidence="2 3">
    <name type="scientific">Artemia franciscana</name>
    <name type="common">Brine shrimp</name>
    <name type="synonym">Artemia sanfranciscana</name>
    <dbReference type="NCBI Taxonomy" id="6661"/>
    <lineage>
        <taxon>Eukaryota</taxon>
        <taxon>Metazoa</taxon>
        <taxon>Ecdysozoa</taxon>
        <taxon>Arthropoda</taxon>
        <taxon>Crustacea</taxon>
        <taxon>Branchiopoda</taxon>
        <taxon>Anostraca</taxon>
        <taxon>Artemiidae</taxon>
        <taxon>Artemia</taxon>
    </lineage>
</organism>
<protein>
    <submittedName>
        <fullName evidence="2">Uncharacterized protein</fullName>
    </submittedName>
</protein>
<sequence length="267" mass="30313">MSIHDAVPVEAWEKSLVKNKKPSGDIRDQRKEGSPKTNMFDIVGENRSKSIPLAVHSTKRVAAKRRSFVCSWEQYEKLKHFVVRSPHDGKTAWCKFCCKTLNGSKYNMIVHSQRESHRENVKIDGSQMPLNPLFESTYQRRQAVSLCELRFVAWFAAEDIPFNKADSLTPFLKASVPDSSILRQVKLKRTKVKGVIHDLMAPQERQTLADLLTRAHYSLIVDETTDKSSAKALVMVAKYKLHATLLVKEEFLGLVEVTDASSEGQKK</sequence>
<name>A0AA88L8Q5_ARTSF</name>
<evidence type="ECO:0000256" key="1">
    <source>
        <dbReference type="SAM" id="MobiDB-lite"/>
    </source>
</evidence>
<dbReference type="AlphaFoldDB" id="A0AA88L8Q5"/>
<keyword evidence="3" id="KW-1185">Reference proteome</keyword>
<accession>A0AA88L8Q5</accession>
<evidence type="ECO:0000313" key="2">
    <source>
        <dbReference type="EMBL" id="KAK2721272.1"/>
    </source>
</evidence>
<reference evidence="2" key="1">
    <citation type="submission" date="2023-07" db="EMBL/GenBank/DDBJ databases">
        <title>Chromosome-level genome assembly of Artemia franciscana.</title>
        <authorList>
            <person name="Jo E."/>
        </authorList>
    </citation>
    <scope>NUCLEOTIDE SEQUENCE</scope>
    <source>
        <tissue evidence="2">Whole body</tissue>
    </source>
</reference>
<dbReference type="Proteomes" id="UP001187531">
    <property type="component" value="Unassembled WGS sequence"/>
</dbReference>
<proteinExistence type="predicted"/>
<feature type="region of interest" description="Disordered" evidence="1">
    <location>
        <begin position="19"/>
        <end position="40"/>
    </location>
</feature>
<evidence type="ECO:0000313" key="3">
    <source>
        <dbReference type="Proteomes" id="UP001187531"/>
    </source>
</evidence>
<dbReference type="EMBL" id="JAVRJZ010000006">
    <property type="protein sequence ID" value="KAK2721272.1"/>
    <property type="molecule type" value="Genomic_DNA"/>
</dbReference>